<evidence type="ECO:0000313" key="1">
    <source>
        <dbReference type="EMBL" id="CAG8615972.1"/>
    </source>
</evidence>
<comment type="caution">
    <text evidence="1">The sequence shown here is derived from an EMBL/GenBank/DDBJ whole genome shotgun (WGS) entry which is preliminary data.</text>
</comment>
<dbReference type="AlphaFoldDB" id="A0A9N9CVY6"/>
<dbReference type="EMBL" id="CAJVPY010004315">
    <property type="protein sequence ID" value="CAG8615972.1"/>
    <property type="molecule type" value="Genomic_DNA"/>
</dbReference>
<feature type="non-terminal residue" evidence="1">
    <location>
        <position position="361"/>
    </location>
</feature>
<dbReference type="OrthoDB" id="2437074at2759"/>
<keyword evidence="2" id="KW-1185">Reference proteome</keyword>
<organism evidence="1 2">
    <name type="scientific">Dentiscutata erythropus</name>
    <dbReference type="NCBI Taxonomy" id="1348616"/>
    <lineage>
        <taxon>Eukaryota</taxon>
        <taxon>Fungi</taxon>
        <taxon>Fungi incertae sedis</taxon>
        <taxon>Mucoromycota</taxon>
        <taxon>Glomeromycotina</taxon>
        <taxon>Glomeromycetes</taxon>
        <taxon>Diversisporales</taxon>
        <taxon>Gigasporaceae</taxon>
        <taxon>Dentiscutata</taxon>
    </lineage>
</organism>
<gene>
    <name evidence="1" type="ORF">DERYTH_LOCUS8387</name>
</gene>
<sequence>DSSVKLTVVDYNYRRRKWNNDKKKQLDILPSFYPKGNLENFIAHCEILENDDFITITRIGVFIWTYKLSDIKMHYYWNDCNDRLEKFVFEKMKLKILTENWTSGRILPASSYETIRDNLDIKFGENELFKEFLENNIDDEFYLACYGKDIMEALILLRDDKWIRRLGHSLMEKFVKDKNHLISKISLLSIIFENFEELSENHPAFIASTLSKIGFVVPSAIVNSKSISSHLSGYGKYYYLSKTSYFDILISNLWVRWISFQESFKNRFQNFQEKYPLFKNLIVKPVIDFYVVGHIYTQKDKWTGYKKPYISKNLNEVLLLPEEEPSLKDIEDAIEDLKNKIKKTDGYGLTWTEQNNNVLNM</sequence>
<dbReference type="Proteomes" id="UP000789405">
    <property type="component" value="Unassembled WGS sequence"/>
</dbReference>
<evidence type="ECO:0000313" key="2">
    <source>
        <dbReference type="Proteomes" id="UP000789405"/>
    </source>
</evidence>
<accession>A0A9N9CVY6</accession>
<protein>
    <submittedName>
        <fullName evidence="1">6439_t:CDS:1</fullName>
    </submittedName>
</protein>
<proteinExistence type="predicted"/>
<name>A0A9N9CVY6_9GLOM</name>
<reference evidence="1" key="1">
    <citation type="submission" date="2021-06" db="EMBL/GenBank/DDBJ databases">
        <authorList>
            <person name="Kallberg Y."/>
            <person name="Tangrot J."/>
            <person name="Rosling A."/>
        </authorList>
    </citation>
    <scope>NUCLEOTIDE SEQUENCE</scope>
    <source>
        <strain evidence="1">MA453B</strain>
    </source>
</reference>